<evidence type="ECO:0000313" key="2">
    <source>
        <dbReference type="EMBL" id="CAI8606304.1"/>
    </source>
</evidence>
<reference evidence="2 3" key="1">
    <citation type="submission" date="2023-01" db="EMBL/GenBank/DDBJ databases">
        <authorList>
            <person name="Kreplak J."/>
        </authorList>
    </citation>
    <scope>NUCLEOTIDE SEQUENCE [LARGE SCALE GENOMIC DNA]</scope>
</reference>
<accession>A0AAV1A8F3</accession>
<gene>
    <name evidence="2" type="ORF">VFH_III223400</name>
</gene>
<protein>
    <submittedName>
        <fullName evidence="2">Uncharacterized protein</fullName>
    </submittedName>
</protein>
<organism evidence="2 3">
    <name type="scientific">Vicia faba</name>
    <name type="common">Broad bean</name>
    <name type="synonym">Faba vulgaris</name>
    <dbReference type="NCBI Taxonomy" id="3906"/>
    <lineage>
        <taxon>Eukaryota</taxon>
        <taxon>Viridiplantae</taxon>
        <taxon>Streptophyta</taxon>
        <taxon>Embryophyta</taxon>
        <taxon>Tracheophyta</taxon>
        <taxon>Spermatophyta</taxon>
        <taxon>Magnoliopsida</taxon>
        <taxon>eudicotyledons</taxon>
        <taxon>Gunneridae</taxon>
        <taxon>Pentapetalae</taxon>
        <taxon>rosids</taxon>
        <taxon>fabids</taxon>
        <taxon>Fabales</taxon>
        <taxon>Fabaceae</taxon>
        <taxon>Papilionoideae</taxon>
        <taxon>50 kb inversion clade</taxon>
        <taxon>NPAAA clade</taxon>
        <taxon>Hologalegina</taxon>
        <taxon>IRL clade</taxon>
        <taxon>Fabeae</taxon>
        <taxon>Vicia</taxon>
    </lineage>
</organism>
<sequence>MDIPTTLPNFISVPEQYRLVVTQVLVNSPSAKDPPQPSFPKLHDQQSSSIPRQSQGNQLRYSLLQTFPMWLPIPCHAKYQDTRDIPKRKLSYVPSRSPHFKSLSLRGKISQDQLIRGNPLQNSNHWGMSSSDYQMNVKLLYAQSSSSSQLSVAGTLSSEPRQSTTIRQIRPPLQPYLSYPYFVSRQGSTLFCFTFIIQPSLRAIRSVLLLSPYHRHDSIRSHLRPSSSHPFCGSFYFSNLREIRRYIVHFRR</sequence>
<feature type="region of interest" description="Disordered" evidence="1">
    <location>
        <begin position="29"/>
        <end position="55"/>
    </location>
</feature>
<evidence type="ECO:0000313" key="3">
    <source>
        <dbReference type="Proteomes" id="UP001157006"/>
    </source>
</evidence>
<dbReference type="AlphaFoldDB" id="A0AAV1A8F3"/>
<dbReference type="EMBL" id="OX451738">
    <property type="protein sequence ID" value="CAI8606304.1"/>
    <property type="molecule type" value="Genomic_DNA"/>
</dbReference>
<feature type="compositionally biased region" description="Polar residues" evidence="1">
    <location>
        <begin position="45"/>
        <end position="55"/>
    </location>
</feature>
<proteinExistence type="predicted"/>
<keyword evidence="3" id="KW-1185">Reference proteome</keyword>
<name>A0AAV1A8F3_VICFA</name>
<evidence type="ECO:0000256" key="1">
    <source>
        <dbReference type="SAM" id="MobiDB-lite"/>
    </source>
</evidence>
<dbReference type="Proteomes" id="UP001157006">
    <property type="component" value="Chromosome 3"/>
</dbReference>